<organism evidence="10 11">
    <name type="scientific">Asanoa hainanensis</name>
    <dbReference type="NCBI Taxonomy" id="560556"/>
    <lineage>
        <taxon>Bacteria</taxon>
        <taxon>Bacillati</taxon>
        <taxon>Actinomycetota</taxon>
        <taxon>Actinomycetes</taxon>
        <taxon>Micromonosporales</taxon>
        <taxon>Micromonosporaceae</taxon>
        <taxon>Asanoa</taxon>
    </lineage>
</organism>
<dbReference type="Gene3D" id="3.30.559.30">
    <property type="entry name" value="Nonribosomal peptide synthetase, condensation domain"/>
    <property type="match status" value="1"/>
</dbReference>
<dbReference type="SUPFAM" id="SSF47336">
    <property type="entry name" value="ACP-like"/>
    <property type="match status" value="1"/>
</dbReference>
<dbReference type="Gene3D" id="1.10.1200.10">
    <property type="entry name" value="ACP-like"/>
    <property type="match status" value="1"/>
</dbReference>
<feature type="domain" description="Carrier" evidence="9">
    <location>
        <begin position="600"/>
        <end position="676"/>
    </location>
</feature>
<dbReference type="GO" id="GO:0016874">
    <property type="term" value="F:ligase activity"/>
    <property type="evidence" value="ECO:0007669"/>
    <property type="project" value="UniProtKB-KW"/>
</dbReference>
<dbReference type="AlphaFoldDB" id="A0A239N6L6"/>
<evidence type="ECO:0000256" key="2">
    <source>
        <dbReference type="ARBA" id="ARBA00006432"/>
    </source>
</evidence>
<dbReference type="Pfam" id="PF00501">
    <property type="entry name" value="AMP-binding"/>
    <property type="match status" value="1"/>
</dbReference>
<protein>
    <submittedName>
        <fullName evidence="10">Acyl-CoA synthetase (AMP-forming)/AMP-acid ligase II</fullName>
    </submittedName>
</protein>
<dbReference type="InterPro" id="IPR001242">
    <property type="entry name" value="Condensation_dom"/>
</dbReference>
<evidence type="ECO:0000256" key="8">
    <source>
        <dbReference type="SAM" id="MobiDB-lite"/>
    </source>
</evidence>
<dbReference type="GO" id="GO:0006631">
    <property type="term" value="P:fatty acid metabolic process"/>
    <property type="evidence" value="ECO:0007669"/>
    <property type="project" value="UniProtKB-KW"/>
</dbReference>
<dbReference type="PROSITE" id="PS50075">
    <property type="entry name" value="CARRIER"/>
    <property type="match status" value="1"/>
</dbReference>
<dbReference type="SUPFAM" id="SSF52777">
    <property type="entry name" value="CoA-dependent acyltransferases"/>
    <property type="match status" value="2"/>
</dbReference>
<dbReference type="Gene3D" id="3.30.300.30">
    <property type="match status" value="1"/>
</dbReference>
<dbReference type="InterPro" id="IPR020806">
    <property type="entry name" value="PKS_PP-bd"/>
</dbReference>
<evidence type="ECO:0000259" key="9">
    <source>
        <dbReference type="PROSITE" id="PS50075"/>
    </source>
</evidence>
<dbReference type="GO" id="GO:0031177">
    <property type="term" value="F:phosphopantetheine binding"/>
    <property type="evidence" value="ECO:0007669"/>
    <property type="project" value="InterPro"/>
</dbReference>
<dbReference type="GO" id="GO:0071766">
    <property type="term" value="P:Actinobacterium-type cell wall biogenesis"/>
    <property type="evidence" value="ECO:0007669"/>
    <property type="project" value="UniProtKB-ARBA"/>
</dbReference>
<dbReference type="Pfam" id="PF00550">
    <property type="entry name" value="PP-binding"/>
    <property type="match status" value="1"/>
</dbReference>
<name>A0A239N6L6_9ACTN</name>
<dbReference type="Gene3D" id="3.40.50.12780">
    <property type="entry name" value="N-terminal domain of ligase-like"/>
    <property type="match status" value="1"/>
</dbReference>
<dbReference type="InterPro" id="IPR036736">
    <property type="entry name" value="ACP-like_sf"/>
</dbReference>
<dbReference type="InterPro" id="IPR006162">
    <property type="entry name" value="Ppantetheine_attach_site"/>
</dbReference>
<dbReference type="PANTHER" id="PTHR22754">
    <property type="entry name" value="DISCO-INTERACTING PROTEIN 2 DIP2 -RELATED"/>
    <property type="match status" value="1"/>
</dbReference>
<accession>A0A239N6L6</accession>
<keyword evidence="4" id="KW-0597">Phosphoprotein</keyword>
<dbReference type="Gene3D" id="3.30.559.10">
    <property type="entry name" value="Chloramphenicol acetyltransferase-like domain"/>
    <property type="match status" value="1"/>
</dbReference>
<proteinExistence type="inferred from homology"/>
<dbReference type="SMART" id="SM00823">
    <property type="entry name" value="PKS_PP"/>
    <property type="match status" value="1"/>
</dbReference>
<evidence type="ECO:0000256" key="1">
    <source>
        <dbReference type="ARBA" id="ARBA00001957"/>
    </source>
</evidence>
<evidence type="ECO:0000256" key="6">
    <source>
        <dbReference type="ARBA" id="ARBA00022832"/>
    </source>
</evidence>
<reference evidence="10 11" key="1">
    <citation type="submission" date="2017-06" db="EMBL/GenBank/DDBJ databases">
        <authorList>
            <person name="Kim H.J."/>
            <person name="Triplett B.A."/>
        </authorList>
    </citation>
    <scope>NUCLEOTIDE SEQUENCE [LARGE SCALE GENOMIC DNA]</scope>
    <source>
        <strain evidence="10 11">CGMCC 4.5593</strain>
    </source>
</reference>
<dbReference type="RefSeq" id="WP_089250910.1">
    <property type="nucleotide sequence ID" value="NZ_FZPH01000007.1"/>
</dbReference>
<keyword evidence="6" id="KW-0276">Fatty acid metabolism</keyword>
<dbReference type="Proteomes" id="UP000198362">
    <property type="component" value="Unassembled WGS sequence"/>
</dbReference>
<evidence type="ECO:0000256" key="5">
    <source>
        <dbReference type="ARBA" id="ARBA00022598"/>
    </source>
</evidence>
<dbReference type="PANTHER" id="PTHR22754:SF32">
    <property type="entry name" value="DISCO-INTERACTING PROTEIN 2"/>
    <property type="match status" value="1"/>
</dbReference>
<dbReference type="InterPro" id="IPR020845">
    <property type="entry name" value="AMP-binding_CS"/>
</dbReference>
<dbReference type="SUPFAM" id="SSF56801">
    <property type="entry name" value="Acetyl-CoA synthetase-like"/>
    <property type="match status" value="1"/>
</dbReference>
<gene>
    <name evidence="10" type="ORF">SAMN05421812_107282</name>
</gene>
<dbReference type="GO" id="GO:0008610">
    <property type="term" value="P:lipid biosynthetic process"/>
    <property type="evidence" value="ECO:0007669"/>
    <property type="project" value="InterPro"/>
</dbReference>
<dbReference type="CDD" id="cd05931">
    <property type="entry name" value="FAAL"/>
    <property type="match status" value="1"/>
</dbReference>
<dbReference type="InterPro" id="IPR009081">
    <property type="entry name" value="PP-bd_ACP"/>
</dbReference>
<keyword evidence="5 10" id="KW-0436">Ligase</keyword>
<keyword evidence="3" id="KW-0596">Phosphopantetheine</keyword>
<dbReference type="PROSITE" id="PS00012">
    <property type="entry name" value="PHOSPHOPANTETHEINE"/>
    <property type="match status" value="1"/>
</dbReference>
<dbReference type="InterPro" id="IPR042099">
    <property type="entry name" value="ANL_N_sf"/>
</dbReference>
<evidence type="ECO:0000256" key="3">
    <source>
        <dbReference type="ARBA" id="ARBA00022450"/>
    </source>
</evidence>
<keyword evidence="7" id="KW-0443">Lipid metabolism</keyword>
<feature type="region of interest" description="Disordered" evidence="8">
    <location>
        <begin position="677"/>
        <end position="696"/>
    </location>
</feature>
<dbReference type="InterPro" id="IPR045851">
    <property type="entry name" value="AMP-bd_C_sf"/>
</dbReference>
<dbReference type="EMBL" id="FZPH01000007">
    <property type="protein sequence ID" value="SNT50113.1"/>
    <property type="molecule type" value="Genomic_DNA"/>
</dbReference>
<dbReference type="InterPro" id="IPR000873">
    <property type="entry name" value="AMP-dep_synth/lig_dom"/>
</dbReference>
<comment type="cofactor">
    <cofactor evidence="1">
        <name>pantetheine 4'-phosphate</name>
        <dbReference type="ChEBI" id="CHEBI:47942"/>
    </cofactor>
</comment>
<dbReference type="InterPro" id="IPR023213">
    <property type="entry name" value="CAT-like_dom_sf"/>
</dbReference>
<dbReference type="InterPro" id="IPR040097">
    <property type="entry name" value="FAAL/FAAC"/>
</dbReference>
<dbReference type="Pfam" id="PF00668">
    <property type="entry name" value="Condensation"/>
    <property type="match status" value="1"/>
</dbReference>
<evidence type="ECO:0000313" key="10">
    <source>
        <dbReference type="EMBL" id="SNT50113.1"/>
    </source>
</evidence>
<keyword evidence="11" id="KW-1185">Reference proteome</keyword>
<comment type="similarity">
    <text evidence="2">Belongs to the ATP-dependent AMP-binding enzyme family.</text>
</comment>
<dbReference type="FunFam" id="3.40.50.12780:FF:000013">
    <property type="entry name" value="Long-chain-fatty-acid--AMP ligase FadD32"/>
    <property type="match status" value="1"/>
</dbReference>
<dbReference type="PROSITE" id="PS00455">
    <property type="entry name" value="AMP_BINDING"/>
    <property type="match status" value="1"/>
</dbReference>
<evidence type="ECO:0000256" key="4">
    <source>
        <dbReference type="ARBA" id="ARBA00022553"/>
    </source>
</evidence>
<evidence type="ECO:0000256" key="7">
    <source>
        <dbReference type="ARBA" id="ARBA00023098"/>
    </source>
</evidence>
<evidence type="ECO:0000313" key="11">
    <source>
        <dbReference type="Proteomes" id="UP000198362"/>
    </source>
</evidence>
<dbReference type="OrthoDB" id="3671040at2"/>
<sequence length="1099" mass="119371">MTASLLTTMVERLRVTPRAPLYTFLDRRGAEADSADYEDVVRRAAGTADLLQAAGVSRGDRVLLIFPPDDGLDFVAGFFGCVLLGAIAVPVASPDPRHLDRELPKLRHVARDSGARFALTHAKYRALATVTSVTNRLRGRAGWPKLTWLVSNRAKRADPATAAETLARAAERFGPDDIVYLQYTSGSTSAPKGVVLRHRNLVHNLELIARNTRVDSASVLVGWVPLFHDMGLAGGILNAMYTGARCVAFSPLTFLAAPRLWLEAIDRYRGTHIAGPNFGYEYVLRGLSDGDAFDLSSLRATLQGGEPMLASTMDRVEAALAPMRFDPASFCNVYGMAEAVLFVSAQVGKRPTLLRGDRAVLDRDGVIVPPAADAPAVTLVGSGVPDAELGVTVVAVDPATHLAQPPHVVGELWVSSPSVSTGYWGRTDEENAAVFAARLATGDERRFLRTGDLGVVGDDGEVFVCGRLKDLIIVGGRNIHPQDLEAAVVAADPILRPGNAVAFGVQVDGVERVVVAAELRKKALAGTEPVPVDRAAAAIRAAVAAHCGVQCHEVLLLRADSLPKTTSGKLRRGECKELWTSGSLQPLAEKEKPRAEVQGSGAEYVIRLLQADLAALLQYPGEVPVDVSLRDLGLDSLGTMDLAARVEDRTGAVVPPSEVTDGATLRDLATLVVRQFAQSPAEPSERPAAPDPGEIPFSAAQTQALQLGQWNWWNRAVMLDVHRRLTPERLHRAAYALVARHDALRLRFRRDEGRFTQRYGDVEGSFAVETTTEPSLDDQHRRLSVEHGPVLRLLLIETGDRQKLFITVNHLVMDAATLGILVDDLDRLCQQDERGERLHIARTSAPFAAFTRWMNDFARGAAIADLDFWHRQLDAAGTHEAVTMKDLTSAHQHLGPDETRALRGITTNGRRAPVATTLLAALVRTAQRQWDGDRLAVKLSSSGRQSAVHGLDVSRTVGDLHCTFPLAFDDSSTQSPAETLTAVSRRLAEVPSAGMSFDPLRYLGYADVSAAAPMLWFNFQGEVPTRSRSGLFSLRADDLGDMWDPEGGVKQPPLYVECSVVEGTTRVDWYYSPRHLGWSGGEIDEWMARFGDELRQCRT</sequence>